<dbReference type="OrthoDB" id="10254700at2759"/>
<dbReference type="InterPro" id="IPR027417">
    <property type="entry name" value="P-loop_NTPase"/>
</dbReference>
<sequence length="171" mass="19033">MTSMDMDASSSTETEKIDAAPDVRQVQPAAAPDQAFNSMPWVEKYRPTSLQDLVAHEEIISILTRLIEKNQLPHLLFYGPPGTGKTSTILACAKQMYGASKYGAMTLELNASDERGIDVVRQQIKEFAATKRLFSNGVKLVILDEADHLTNDAQFALRRVIEKYTKNTRSV</sequence>
<evidence type="ECO:0000256" key="1">
    <source>
        <dbReference type="ARBA" id="ARBA00005378"/>
    </source>
</evidence>
<keyword evidence="4" id="KW-0067">ATP-binding</keyword>
<dbReference type="Gene3D" id="3.40.50.300">
    <property type="entry name" value="P-loop containing nucleotide triphosphate hydrolases"/>
    <property type="match status" value="1"/>
</dbReference>
<organism evidence="7 8">
    <name type="scientific">Nannochloropsis gaditana</name>
    <dbReference type="NCBI Taxonomy" id="72520"/>
    <lineage>
        <taxon>Eukaryota</taxon>
        <taxon>Sar</taxon>
        <taxon>Stramenopiles</taxon>
        <taxon>Ochrophyta</taxon>
        <taxon>Eustigmatophyceae</taxon>
        <taxon>Eustigmatales</taxon>
        <taxon>Monodopsidaceae</taxon>
        <taxon>Nannochloropsis</taxon>
    </lineage>
</organism>
<evidence type="ECO:0000259" key="6">
    <source>
        <dbReference type="SMART" id="SM00382"/>
    </source>
</evidence>
<evidence type="ECO:0000256" key="3">
    <source>
        <dbReference type="ARBA" id="ARBA00022741"/>
    </source>
</evidence>
<dbReference type="PANTHER" id="PTHR11669:SF9">
    <property type="entry name" value="REPLICATION FACTOR C SUBUNIT 5"/>
    <property type="match status" value="1"/>
</dbReference>
<dbReference type="EMBL" id="AZIL01001338">
    <property type="protein sequence ID" value="EWM24137.1"/>
    <property type="molecule type" value="Genomic_DNA"/>
</dbReference>
<dbReference type="GO" id="GO:0005524">
    <property type="term" value="F:ATP binding"/>
    <property type="evidence" value="ECO:0007669"/>
    <property type="project" value="UniProtKB-KW"/>
</dbReference>
<dbReference type="FunFam" id="3.40.50.300:FF:000952">
    <property type="entry name" value="Replication factor C subunit 2"/>
    <property type="match status" value="1"/>
</dbReference>
<feature type="compositionally biased region" description="Low complexity" evidence="5">
    <location>
        <begin position="1"/>
        <end position="12"/>
    </location>
</feature>
<dbReference type="GO" id="GO:0016887">
    <property type="term" value="F:ATP hydrolysis activity"/>
    <property type="evidence" value="ECO:0007669"/>
    <property type="project" value="InterPro"/>
</dbReference>
<name>W7TD12_9STRA</name>
<dbReference type="InterPro" id="IPR050238">
    <property type="entry name" value="DNA_Rep/Repair_Clamp_Loader"/>
</dbReference>
<evidence type="ECO:0000313" key="7">
    <source>
        <dbReference type="EMBL" id="EWM24137.1"/>
    </source>
</evidence>
<gene>
    <name evidence="7" type="ORF">Naga_100306g1</name>
</gene>
<accession>W7TD12</accession>
<dbReference type="Proteomes" id="UP000019335">
    <property type="component" value="Chromosome 14"/>
</dbReference>
<proteinExistence type="inferred from homology"/>
<keyword evidence="3" id="KW-0547">Nucleotide-binding</keyword>
<dbReference type="GO" id="GO:0003689">
    <property type="term" value="F:DNA clamp loader activity"/>
    <property type="evidence" value="ECO:0007669"/>
    <property type="project" value="TreeGrafter"/>
</dbReference>
<feature type="domain" description="AAA+ ATPase" evidence="6">
    <location>
        <begin position="71"/>
        <end position="167"/>
    </location>
</feature>
<dbReference type="GO" id="GO:0006261">
    <property type="term" value="P:DNA-templated DNA replication"/>
    <property type="evidence" value="ECO:0007669"/>
    <property type="project" value="TreeGrafter"/>
</dbReference>
<dbReference type="SUPFAM" id="SSF52540">
    <property type="entry name" value="P-loop containing nucleoside triphosphate hydrolases"/>
    <property type="match status" value="1"/>
</dbReference>
<dbReference type="GO" id="GO:0005634">
    <property type="term" value="C:nucleus"/>
    <property type="evidence" value="ECO:0007669"/>
    <property type="project" value="TreeGrafter"/>
</dbReference>
<keyword evidence="8" id="KW-1185">Reference proteome</keyword>
<protein>
    <submittedName>
        <fullName evidence="7">Replication factor c subunit 5</fullName>
    </submittedName>
</protein>
<dbReference type="Pfam" id="PF00004">
    <property type="entry name" value="AAA"/>
    <property type="match status" value="1"/>
</dbReference>
<evidence type="ECO:0000256" key="2">
    <source>
        <dbReference type="ARBA" id="ARBA00022705"/>
    </source>
</evidence>
<feature type="region of interest" description="Disordered" evidence="5">
    <location>
        <begin position="1"/>
        <end position="21"/>
    </location>
</feature>
<dbReference type="GO" id="GO:0006281">
    <property type="term" value="P:DNA repair"/>
    <property type="evidence" value="ECO:0007669"/>
    <property type="project" value="TreeGrafter"/>
</dbReference>
<dbReference type="PANTHER" id="PTHR11669">
    <property type="entry name" value="REPLICATION FACTOR C / DNA POLYMERASE III GAMMA-TAU SUBUNIT"/>
    <property type="match status" value="1"/>
</dbReference>
<dbReference type="GO" id="GO:0005663">
    <property type="term" value="C:DNA replication factor C complex"/>
    <property type="evidence" value="ECO:0007669"/>
    <property type="project" value="TreeGrafter"/>
</dbReference>
<evidence type="ECO:0000313" key="8">
    <source>
        <dbReference type="Proteomes" id="UP000019335"/>
    </source>
</evidence>
<keyword evidence="2" id="KW-0235">DNA replication</keyword>
<dbReference type="SMART" id="SM00382">
    <property type="entry name" value="AAA"/>
    <property type="match status" value="1"/>
</dbReference>
<dbReference type="InterPro" id="IPR003959">
    <property type="entry name" value="ATPase_AAA_core"/>
</dbReference>
<comment type="similarity">
    <text evidence="1">Belongs to the activator 1 small subunits family.</text>
</comment>
<dbReference type="InterPro" id="IPR003593">
    <property type="entry name" value="AAA+_ATPase"/>
</dbReference>
<evidence type="ECO:0000256" key="5">
    <source>
        <dbReference type="SAM" id="MobiDB-lite"/>
    </source>
</evidence>
<comment type="caution">
    <text evidence="7">The sequence shown here is derived from an EMBL/GenBank/DDBJ whole genome shotgun (WGS) entry which is preliminary data.</text>
</comment>
<dbReference type="CDD" id="cd00009">
    <property type="entry name" value="AAA"/>
    <property type="match status" value="1"/>
</dbReference>
<reference evidence="7 8" key="1">
    <citation type="journal article" date="2014" name="Mol. Plant">
        <title>Chromosome Scale Genome Assembly and Transcriptome Profiling of Nannochloropsis gaditana in Nitrogen Depletion.</title>
        <authorList>
            <person name="Corteggiani Carpinelli E."/>
            <person name="Telatin A."/>
            <person name="Vitulo N."/>
            <person name="Forcato C."/>
            <person name="D'Angelo M."/>
            <person name="Schiavon R."/>
            <person name="Vezzi A."/>
            <person name="Giacometti G.M."/>
            <person name="Morosinotto T."/>
            <person name="Valle G."/>
        </authorList>
    </citation>
    <scope>NUCLEOTIDE SEQUENCE [LARGE SCALE GENOMIC DNA]</scope>
    <source>
        <strain evidence="7 8">B-31</strain>
    </source>
</reference>
<feature type="non-terminal residue" evidence="7">
    <location>
        <position position="171"/>
    </location>
</feature>
<dbReference type="AlphaFoldDB" id="W7TD12"/>
<evidence type="ECO:0000256" key="4">
    <source>
        <dbReference type="ARBA" id="ARBA00022840"/>
    </source>
</evidence>